<sequence length="380" mass="41903">MGKKPKNRAFPRGPKHESKVVGPEKKEERRQTNTFHVLAHLKVRDLLHAVGKKCGVDPEVIDNMDLENIVERAVAIQEGKEPPPDLNDEGDPPSDPLKDINDNEASPDIEAQPLMEQVSTPDLVILEPVCEIIDNSLDRTPSIELTDPEPPFFDICNFIAIDVELPEDSSGEKTVDWLEPVQVTRPITETVAVAEDIAMPDEVEQPPPIVVLSDDETIITKPDEPKKFEEKKQKYGRDAKKLHETYQEEWDRLERLGQKRLGSRRRSVLADDPPSAGSSRRSSPVRSSTPSIRSSARNSPVRSGPSPSPSTPKVRTQPSLATAAKVAMLAARFNKGNGDNKLKSGPGPARGAVQAAKEALERRSSHTPAVSPLPVKKRFK</sequence>
<dbReference type="EMBL" id="CAJFDI010000006">
    <property type="protein sequence ID" value="CAD5234971.1"/>
    <property type="molecule type" value="Genomic_DNA"/>
</dbReference>
<protein>
    <submittedName>
        <fullName evidence="2">(pine wood nematode) hypothetical protein</fullName>
    </submittedName>
</protein>
<feature type="region of interest" description="Disordered" evidence="1">
    <location>
        <begin position="1"/>
        <end position="33"/>
    </location>
</feature>
<reference evidence="3" key="2">
    <citation type="submission" date="2020-08" db="EMBL/GenBank/DDBJ databases">
        <authorList>
            <person name="Kikuchi T."/>
        </authorList>
    </citation>
    <scope>NUCLEOTIDE SEQUENCE</scope>
    <source>
        <strain evidence="2">Ka4C1</strain>
    </source>
</reference>
<proteinExistence type="predicted"/>
<dbReference type="Proteomes" id="UP000095284">
    <property type="component" value="Unplaced"/>
</dbReference>
<evidence type="ECO:0000313" key="6">
    <source>
        <dbReference type="WBParaSite" id="BXY_0334800.1"/>
    </source>
</evidence>
<feature type="region of interest" description="Disordered" evidence="1">
    <location>
        <begin position="221"/>
        <end position="241"/>
    </location>
</feature>
<dbReference type="AlphaFoldDB" id="A0A1I7RRK1"/>
<dbReference type="Proteomes" id="UP000582659">
    <property type="component" value="Unassembled WGS sequence"/>
</dbReference>
<organism evidence="4 6">
    <name type="scientific">Bursaphelenchus xylophilus</name>
    <name type="common">Pinewood nematode worm</name>
    <name type="synonym">Aphelenchoides xylophilus</name>
    <dbReference type="NCBI Taxonomy" id="6326"/>
    <lineage>
        <taxon>Eukaryota</taxon>
        <taxon>Metazoa</taxon>
        <taxon>Ecdysozoa</taxon>
        <taxon>Nematoda</taxon>
        <taxon>Chromadorea</taxon>
        <taxon>Rhabditida</taxon>
        <taxon>Tylenchina</taxon>
        <taxon>Tylenchomorpha</taxon>
        <taxon>Aphelenchoidea</taxon>
        <taxon>Aphelenchoididae</taxon>
        <taxon>Bursaphelenchus</taxon>
    </lineage>
</organism>
<gene>
    <name evidence="2" type="ORF">BXYJ_LOCUS15062</name>
</gene>
<dbReference type="WBParaSite" id="BXY_0334800.1">
    <property type="protein sequence ID" value="BXY_0334800.1"/>
    <property type="gene ID" value="BXY_0334800"/>
</dbReference>
<dbReference type="EMBL" id="CAJFCV020000006">
    <property type="protein sequence ID" value="CAG9131084.1"/>
    <property type="molecule type" value="Genomic_DNA"/>
</dbReference>
<accession>A0A1I7RRK1</accession>
<evidence type="ECO:0000256" key="1">
    <source>
        <dbReference type="SAM" id="MobiDB-lite"/>
    </source>
</evidence>
<feature type="region of interest" description="Disordered" evidence="1">
    <location>
        <begin position="256"/>
        <end position="322"/>
    </location>
</feature>
<dbReference type="eggNOG" id="KOG1418">
    <property type="taxonomic scope" value="Eukaryota"/>
</dbReference>
<dbReference type="OrthoDB" id="5877740at2759"/>
<feature type="compositionally biased region" description="Low complexity" evidence="1">
    <location>
        <begin position="273"/>
        <end position="305"/>
    </location>
</feature>
<feature type="compositionally biased region" description="Basic and acidic residues" evidence="1">
    <location>
        <begin position="14"/>
        <end position="31"/>
    </location>
</feature>
<name>A0A1I7RRK1_BURXY</name>
<reference evidence="6" key="1">
    <citation type="submission" date="2016-11" db="UniProtKB">
        <authorList>
            <consortium name="WormBaseParasite"/>
        </authorList>
    </citation>
    <scope>IDENTIFICATION</scope>
</reference>
<feature type="region of interest" description="Disordered" evidence="1">
    <location>
        <begin position="77"/>
        <end position="114"/>
    </location>
</feature>
<dbReference type="Proteomes" id="UP000659654">
    <property type="component" value="Unassembled WGS sequence"/>
</dbReference>
<keyword evidence="5" id="KW-1185">Reference proteome</keyword>
<evidence type="ECO:0000313" key="2">
    <source>
        <dbReference type="EMBL" id="CAD5234971.1"/>
    </source>
</evidence>
<evidence type="ECO:0000313" key="3">
    <source>
        <dbReference type="EMBL" id="CAG9131084.1"/>
    </source>
</evidence>
<evidence type="ECO:0000313" key="4">
    <source>
        <dbReference type="Proteomes" id="UP000095284"/>
    </source>
</evidence>
<feature type="region of interest" description="Disordered" evidence="1">
    <location>
        <begin position="335"/>
        <end position="380"/>
    </location>
</feature>
<evidence type="ECO:0000313" key="5">
    <source>
        <dbReference type="Proteomes" id="UP000659654"/>
    </source>
</evidence>